<keyword evidence="2" id="KW-0067">ATP-binding</keyword>
<keyword evidence="1" id="KW-0547">Nucleotide-binding</keyword>
<keyword evidence="5" id="KW-1185">Reference proteome</keyword>
<dbReference type="PANTHER" id="PTHR43158:SF2">
    <property type="entry name" value="SKFA PEPTIDE EXPORT ATP-BINDING PROTEIN SKFE"/>
    <property type="match status" value="1"/>
</dbReference>
<evidence type="ECO:0000313" key="5">
    <source>
        <dbReference type="Proteomes" id="UP000051697"/>
    </source>
</evidence>
<dbReference type="RefSeq" id="WP_057890006.1">
    <property type="nucleotide sequence ID" value="NZ_AZFE01000031.1"/>
</dbReference>
<dbReference type="STRING" id="1423778.FC70_GL001062"/>
<dbReference type="PATRIC" id="fig|1423778.4.peg.1096"/>
<evidence type="ECO:0000313" key="4">
    <source>
        <dbReference type="EMBL" id="KRL55465.1"/>
    </source>
</evidence>
<dbReference type="OrthoDB" id="2325567at2"/>
<organism evidence="4 5">
    <name type="scientific">Paucilactobacillus oligofermentans DSM 15707 = LMG 22743</name>
    <dbReference type="NCBI Taxonomy" id="1423778"/>
    <lineage>
        <taxon>Bacteria</taxon>
        <taxon>Bacillati</taxon>
        <taxon>Bacillota</taxon>
        <taxon>Bacilli</taxon>
        <taxon>Lactobacillales</taxon>
        <taxon>Lactobacillaceae</taxon>
        <taxon>Paucilactobacillus</taxon>
    </lineage>
</organism>
<reference evidence="4 5" key="1">
    <citation type="journal article" date="2015" name="Genome Announc.">
        <title>Expanding the biotechnology potential of lactobacilli through comparative genomics of 213 strains and associated genera.</title>
        <authorList>
            <person name="Sun Z."/>
            <person name="Harris H.M."/>
            <person name="McCann A."/>
            <person name="Guo C."/>
            <person name="Argimon S."/>
            <person name="Zhang W."/>
            <person name="Yang X."/>
            <person name="Jeffery I.B."/>
            <person name="Cooney J.C."/>
            <person name="Kagawa T.F."/>
            <person name="Liu W."/>
            <person name="Song Y."/>
            <person name="Salvetti E."/>
            <person name="Wrobel A."/>
            <person name="Rasinkangas P."/>
            <person name="Parkhill J."/>
            <person name="Rea M.C."/>
            <person name="O'Sullivan O."/>
            <person name="Ritari J."/>
            <person name="Douillard F.P."/>
            <person name="Paul Ross R."/>
            <person name="Yang R."/>
            <person name="Briner A.E."/>
            <person name="Felis G.E."/>
            <person name="de Vos W.M."/>
            <person name="Barrangou R."/>
            <person name="Klaenhammer T.R."/>
            <person name="Caufield P.W."/>
            <person name="Cui Y."/>
            <person name="Zhang H."/>
            <person name="O'Toole P.W."/>
        </authorList>
    </citation>
    <scope>NUCLEOTIDE SEQUENCE [LARGE SCALE GENOMIC DNA]</scope>
    <source>
        <strain evidence="4 5">DSM 15707</strain>
    </source>
</reference>
<comment type="caution">
    <text evidence="4">The sequence shown here is derived from an EMBL/GenBank/DDBJ whole genome shotgun (WGS) entry which is preliminary data.</text>
</comment>
<proteinExistence type="predicted"/>
<dbReference type="InterPro" id="IPR003439">
    <property type="entry name" value="ABC_transporter-like_ATP-bd"/>
</dbReference>
<sequence length="289" mass="32047">MAKIEISKLSKSDKKNIGLEDFSHQFECETVSAIASDSDDTVKVLFDILAGHSKVDDGDALIDGQKAYANRKKLAYQIGYLMADERNILHGTIDEIINGVMKKSHGGISKDQVTAILKQLDIHLIEPVDGLEPGKLQQLQIVIEIAKGKAVLLLDNPTTAMNDLQRTQIWQLLRDFAKKTKATIIFSSTSVAEMQYFADEIIYLANGKARHVQKLITHDTTDCLVTVKGSGFPVSLAEKLGSFVIQEADDEIKFIFSGNIQALLPLLEKSTIKDIRISDVSVKEELMRF</sequence>
<dbReference type="PROSITE" id="PS50893">
    <property type="entry name" value="ABC_TRANSPORTER_2"/>
    <property type="match status" value="1"/>
</dbReference>
<feature type="domain" description="ABC transporter" evidence="3">
    <location>
        <begin position="4"/>
        <end position="231"/>
    </location>
</feature>
<dbReference type="GO" id="GO:0016887">
    <property type="term" value="F:ATP hydrolysis activity"/>
    <property type="evidence" value="ECO:0007669"/>
    <property type="project" value="InterPro"/>
</dbReference>
<dbReference type="InterPro" id="IPR027417">
    <property type="entry name" value="P-loop_NTPase"/>
</dbReference>
<dbReference type="PANTHER" id="PTHR43158">
    <property type="entry name" value="SKFA PEPTIDE EXPORT ATP-BINDING PROTEIN SKFE"/>
    <property type="match status" value="1"/>
</dbReference>
<dbReference type="AlphaFoldDB" id="A0A0R1RGG3"/>
<protein>
    <submittedName>
        <fullName evidence="4">Multidrug ABC transporter ATPase protein</fullName>
    </submittedName>
</protein>
<evidence type="ECO:0000259" key="3">
    <source>
        <dbReference type="PROSITE" id="PS50893"/>
    </source>
</evidence>
<dbReference type="KEGG" id="lol:LACOL_0241"/>
<dbReference type="Proteomes" id="UP000051697">
    <property type="component" value="Unassembled WGS sequence"/>
</dbReference>
<dbReference type="SUPFAM" id="SSF52540">
    <property type="entry name" value="P-loop containing nucleoside triphosphate hydrolases"/>
    <property type="match status" value="1"/>
</dbReference>
<evidence type="ECO:0000256" key="2">
    <source>
        <dbReference type="ARBA" id="ARBA00022840"/>
    </source>
</evidence>
<dbReference type="EMBL" id="AZFE01000031">
    <property type="protein sequence ID" value="KRL55465.1"/>
    <property type="molecule type" value="Genomic_DNA"/>
</dbReference>
<accession>A0A0R1RGG3</accession>
<dbReference type="Gene3D" id="3.40.50.300">
    <property type="entry name" value="P-loop containing nucleotide triphosphate hydrolases"/>
    <property type="match status" value="1"/>
</dbReference>
<gene>
    <name evidence="4" type="ORF">FC70_GL001062</name>
</gene>
<dbReference type="GO" id="GO:0005524">
    <property type="term" value="F:ATP binding"/>
    <property type="evidence" value="ECO:0007669"/>
    <property type="project" value="UniProtKB-KW"/>
</dbReference>
<name>A0A0R1RGG3_9LACO</name>
<evidence type="ECO:0000256" key="1">
    <source>
        <dbReference type="ARBA" id="ARBA00022741"/>
    </source>
</evidence>
<dbReference type="Pfam" id="PF00005">
    <property type="entry name" value="ABC_tran"/>
    <property type="match status" value="1"/>
</dbReference>